<evidence type="ECO:0008006" key="3">
    <source>
        <dbReference type="Google" id="ProtNLM"/>
    </source>
</evidence>
<dbReference type="RefSeq" id="WP_116669117.1">
    <property type="nucleotide sequence ID" value="NZ_CALIUN010000012.1"/>
</dbReference>
<accession>A0A2U1S8H9</accession>
<dbReference type="Proteomes" id="UP000245577">
    <property type="component" value="Unassembled WGS sequence"/>
</dbReference>
<name>A0A2U1S8H9_9EURY</name>
<dbReference type="EMBL" id="MZGU01000003">
    <property type="protein sequence ID" value="PWB86575.1"/>
    <property type="molecule type" value="Genomic_DNA"/>
</dbReference>
<sequence>MALVLIRGENNSKLLNAIADMERHGNLNLACKPKMIDSRFADKLVEGILHSKLKTKSKVATAFFIKEDTTLSIMQIKKIHPPAHVVIVSDEYDAYDKLKLKLERAPDFSGYYSHKAKNSGMKDYKTKGEVKVIDNKKLNSYSHK</sequence>
<dbReference type="Pfam" id="PF04009">
    <property type="entry name" value="DUF356"/>
    <property type="match status" value="1"/>
</dbReference>
<dbReference type="InterPro" id="IPR007154">
    <property type="entry name" value="DUF356"/>
</dbReference>
<comment type="caution">
    <text evidence="1">The sequence shown here is derived from an EMBL/GenBank/DDBJ whole genome shotgun (WGS) entry which is preliminary data.</text>
</comment>
<evidence type="ECO:0000313" key="1">
    <source>
        <dbReference type="EMBL" id="PWB86575.1"/>
    </source>
</evidence>
<reference evidence="1 2" key="1">
    <citation type="submission" date="2017-03" db="EMBL/GenBank/DDBJ databases">
        <title>Genome sequence of Methanobrevibacter wosei.</title>
        <authorList>
            <person name="Poehlein A."/>
            <person name="Seedorf H."/>
            <person name="Daniel R."/>
        </authorList>
    </citation>
    <scope>NUCLEOTIDE SEQUENCE [LARGE SCALE GENOMIC DNA]</scope>
    <source>
        <strain evidence="1 2">DSM 11979</strain>
    </source>
</reference>
<keyword evidence="2" id="KW-1185">Reference proteome</keyword>
<proteinExistence type="predicted"/>
<dbReference type="OrthoDB" id="73585at2157"/>
<protein>
    <recommendedName>
        <fullName evidence="3">DUF356 domain-containing protein</fullName>
    </recommendedName>
</protein>
<evidence type="ECO:0000313" key="2">
    <source>
        <dbReference type="Proteomes" id="UP000245577"/>
    </source>
</evidence>
<organism evidence="1 2">
    <name type="scientific">Methanobrevibacter woesei</name>
    <dbReference type="NCBI Taxonomy" id="190976"/>
    <lineage>
        <taxon>Archaea</taxon>
        <taxon>Methanobacteriati</taxon>
        <taxon>Methanobacteriota</taxon>
        <taxon>Methanomada group</taxon>
        <taxon>Methanobacteria</taxon>
        <taxon>Methanobacteriales</taxon>
        <taxon>Methanobacteriaceae</taxon>
        <taxon>Methanobrevibacter</taxon>
    </lineage>
</organism>
<dbReference type="AlphaFoldDB" id="A0A2U1S8H9"/>
<dbReference type="PIRSF" id="PIRSF006606">
    <property type="entry name" value="UCP006606"/>
    <property type="match status" value="1"/>
</dbReference>
<gene>
    <name evidence="1" type="ORF">MBBWO_02860</name>
</gene>